<dbReference type="RefSeq" id="WP_190111094.1">
    <property type="nucleotide sequence ID" value="NZ_BMVB01000012.1"/>
</dbReference>
<evidence type="ECO:0000259" key="2">
    <source>
        <dbReference type="Pfam" id="PF19993"/>
    </source>
</evidence>
<evidence type="ECO:0000256" key="1">
    <source>
        <dbReference type="SAM" id="Phobius"/>
    </source>
</evidence>
<keyword evidence="1" id="KW-0812">Transmembrane</keyword>
<protein>
    <recommendedName>
        <fullName evidence="2">Double-GTPase 2 domain-containing protein</fullName>
    </recommendedName>
</protein>
<sequence length="539" mass="57372">MSLLSLVMWATGLVAVPLCVCNTLWLFLGHSLKAAGTVLGPRRTGTPDPRILGVGPGEPAHRAYWSRQMWRDALAAARIALHAIWFRLTTEWLKGSVARLFRGRRPATGRPGENGFTRTVMRVVAPGTAVGAALGAGLAALAMSMVLAVFGLLCGAVWLGAMAAVGVLRGAEHLRVLARGIRMKCPHPGCYRPFPLAVHRCPDCGVPHGDLRPGPHGVLWHVCVCGQRLVTTSFAGRGRLATRCPHCDQQLPDAVGSIRVVHVPLVGGTSSGKTMLMAAVVAGLQSWSRRSPLEVEYASAADRRDGGALHQQVQQAGWAHKTQGGQPRAFMLVVRHGRRRRLLYLYDPMGESLRDAGSVREQQYLAHADGVVLVADVLAEPTVRRGLRGADAERADAARPADQGPTDTYQRLTGELAALTGRRARMPVATVVTKRDVLDQISTLPVPGARIDRWLTDIGLGALVRGLGHDFGAARYWAVSAHAATGAGALDSEQRRAAEPVLWVLARSGLRVGALAAETAAPDALGPRGSTTVSDPSGR</sequence>
<dbReference type="Proteomes" id="UP000646244">
    <property type="component" value="Unassembled WGS sequence"/>
</dbReference>
<dbReference type="Pfam" id="PF19993">
    <property type="entry name" value="DO-GTPase2"/>
    <property type="match status" value="1"/>
</dbReference>
<proteinExistence type="predicted"/>
<dbReference type="InterPro" id="IPR045528">
    <property type="entry name" value="DO-GTPase2"/>
</dbReference>
<dbReference type="EMBL" id="BMVB01000012">
    <property type="protein sequence ID" value="GHC58259.1"/>
    <property type="molecule type" value="Genomic_DNA"/>
</dbReference>
<name>A0A918TVB4_STRCJ</name>
<feature type="transmembrane region" description="Helical" evidence="1">
    <location>
        <begin position="6"/>
        <end position="28"/>
    </location>
</feature>
<comment type="caution">
    <text evidence="3">The sequence shown here is derived from an EMBL/GenBank/DDBJ whole genome shotgun (WGS) entry which is preliminary data.</text>
</comment>
<keyword evidence="1" id="KW-1133">Transmembrane helix</keyword>
<reference evidence="3" key="2">
    <citation type="submission" date="2020-09" db="EMBL/GenBank/DDBJ databases">
        <authorList>
            <person name="Sun Q."/>
            <person name="Ohkuma M."/>
        </authorList>
    </citation>
    <scope>NUCLEOTIDE SEQUENCE</scope>
    <source>
        <strain evidence="3">JCM 4633</strain>
    </source>
</reference>
<feature type="domain" description="Double-GTPase 2" evidence="2">
    <location>
        <begin position="263"/>
        <end position="463"/>
    </location>
</feature>
<accession>A0A918TVB4</accession>
<evidence type="ECO:0000313" key="4">
    <source>
        <dbReference type="Proteomes" id="UP000646244"/>
    </source>
</evidence>
<organism evidence="3 4">
    <name type="scientific">Streptomyces cinnamoneus</name>
    <name type="common">Streptoverticillium cinnamoneum</name>
    <dbReference type="NCBI Taxonomy" id="53446"/>
    <lineage>
        <taxon>Bacteria</taxon>
        <taxon>Bacillati</taxon>
        <taxon>Actinomycetota</taxon>
        <taxon>Actinomycetes</taxon>
        <taxon>Kitasatosporales</taxon>
        <taxon>Streptomycetaceae</taxon>
        <taxon>Streptomyces</taxon>
        <taxon>Streptomyces cinnamoneus group</taxon>
    </lineage>
</organism>
<feature type="transmembrane region" description="Helical" evidence="1">
    <location>
        <begin position="147"/>
        <end position="168"/>
    </location>
</feature>
<dbReference type="AlphaFoldDB" id="A0A918TVB4"/>
<evidence type="ECO:0000313" key="3">
    <source>
        <dbReference type="EMBL" id="GHC58259.1"/>
    </source>
</evidence>
<reference evidence="3" key="1">
    <citation type="journal article" date="2014" name="Int. J. Syst. Evol. Microbiol.">
        <title>Complete genome sequence of Corynebacterium casei LMG S-19264T (=DSM 44701T), isolated from a smear-ripened cheese.</title>
        <authorList>
            <consortium name="US DOE Joint Genome Institute (JGI-PGF)"/>
            <person name="Walter F."/>
            <person name="Albersmeier A."/>
            <person name="Kalinowski J."/>
            <person name="Ruckert C."/>
        </authorList>
    </citation>
    <scope>NUCLEOTIDE SEQUENCE</scope>
    <source>
        <strain evidence="3">JCM 4633</strain>
    </source>
</reference>
<keyword evidence="1" id="KW-0472">Membrane</keyword>
<gene>
    <name evidence="3" type="ORF">GCM10010507_38850</name>
</gene>
<feature type="transmembrane region" description="Helical" evidence="1">
    <location>
        <begin position="120"/>
        <end position="141"/>
    </location>
</feature>